<evidence type="ECO:0000313" key="2">
    <source>
        <dbReference type="EMBL" id="MEE4025051.1"/>
    </source>
</evidence>
<dbReference type="EMBL" id="JAZDUE010000016">
    <property type="protein sequence ID" value="MEE4025051.1"/>
    <property type="molecule type" value="Genomic_DNA"/>
</dbReference>
<proteinExistence type="predicted"/>
<protein>
    <submittedName>
        <fullName evidence="2">Uncharacterized protein</fullName>
    </submittedName>
</protein>
<feature type="region of interest" description="Disordered" evidence="1">
    <location>
        <begin position="286"/>
        <end position="309"/>
    </location>
</feature>
<evidence type="ECO:0000256" key="1">
    <source>
        <dbReference type="SAM" id="MobiDB-lite"/>
    </source>
</evidence>
<sequence length="309" mass="33739">MAGPRAIDFTFPEVDAAATLRITFHRTLRVPDDATTYGLPPSLGALDIRSTRDINPRALSTADAILPLWQSEATWIDLTAPESYPFLVKIGIGGINAVTGDAFTPEPDFDAEDYVEVPTQPWLDGFRVDDFTVRQFVAMPIGDGYTVAEQLTGTDDGLIRFSVAPLRADVWAQRRQVFPEPGSFMVCDGDSTGMGLGAGGSIRQSVAAPIEPHENWDLDAGVEVSLRIVNSAVWQSLTDTPPHRAPLTIDEYRTHGYPWFEWYDDSLARQGGSRLNEVKTVRQVGAEKGAQPLPDNTSFTPPTPHIVSG</sequence>
<reference evidence="2 3" key="1">
    <citation type="submission" date="2024-01" db="EMBL/GenBank/DDBJ databases">
        <title>Draft genome sequence of Gordonia sp. PKS22-38.</title>
        <authorList>
            <person name="Suphannarot A."/>
            <person name="Mingma R."/>
        </authorList>
    </citation>
    <scope>NUCLEOTIDE SEQUENCE [LARGE SCALE GENOMIC DNA]</scope>
    <source>
        <strain evidence="2 3">PKS22-38</strain>
    </source>
</reference>
<gene>
    <name evidence="2" type="ORF">V1Y59_18340</name>
</gene>
<accession>A0ABU7MYP5</accession>
<evidence type="ECO:0000313" key="3">
    <source>
        <dbReference type="Proteomes" id="UP001335729"/>
    </source>
</evidence>
<dbReference type="Proteomes" id="UP001335729">
    <property type="component" value="Unassembled WGS sequence"/>
</dbReference>
<organism evidence="2 3">
    <name type="scientific">Gordonia prachuapensis</name>
    <dbReference type="NCBI Taxonomy" id="3115651"/>
    <lineage>
        <taxon>Bacteria</taxon>
        <taxon>Bacillati</taxon>
        <taxon>Actinomycetota</taxon>
        <taxon>Actinomycetes</taxon>
        <taxon>Mycobacteriales</taxon>
        <taxon>Gordoniaceae</taxon>
        <taxon>Gordonia</taxon>
    </lineage>
</organism>
<dbReference type="RefSeq" id="WP_330506391.1">
    <property type="nucleotide sequence ID" value="NZ_JAZDUE010000016.1"/>
</dbReference>
<keyword evidence="3" id="KW-1185">Reference proteome</keyword>
<comment type="caution">
    <text evidence="2">The sequence shown here is derived from an EMBL/GenBank/DDBJ whole genome shotgun (WGS) entry which is preliminary data.</text>
</comment>
<name>A0ABU7MYP5_9ACTN</name>